<feature type="domain" description="Metalloprotease TldD/E C-terminal" evidence="1">
    <location>
        <begin position="166"/>
        <end position="210"/>
    </location>
</feature>
<accession>X1PF02</accession>
<sequence length="211" mass="22892">MRLIKDGKIGFAQANGSIKPETLVNMATETCQFGAPAKFDFPGPEVYPQIDIFDSQIDKVTIDDMVELGEQLIAAIKQHTPDIICEASVTKGNASVRIINSKGAKVSYNKSFFNLSLEGVLIQDDDMLFVGESQSSCHPILDFKTVAEEVTRQLELARNNVSLSTRPMSVIFTPRGVASALIAPLVTAFNGKVVLDGASPLKDKQGKQVFD</sequence>
<feature type="non-terminal residue" evidence="3">
    <location>
        <position position="211"/>
    </location>
</feature>
<dbReference type="Pfam" id="PF19289">
    <property type="entry name" value="PmbA_TldD_3rd"/>
    <property type="match status" value="1"/>
</dbReference>
<proteinExistence type="predicted"/>
<feature type="domain" description="Metalloprotease TldD/E central" evidence="2">
    <location>
        <begin position="57"/>
        <end position="155"/>
    </location>
</feature>
<dbReference type="InterPro" id="IPR045570">
    <property type="entry name" value="Metalloprtase-TldD/E_cen_dom"/>
</dbReference>
<evidence type="ECO:0000313" key="3">
    <source>
        <dbReference type="EMBL" id="GAI37605.1"/>
    </source>
</evidence>
<gene>
    <name evidence="3" type="ORF">S06H3_38562</name>
</gene>
<dbReference type="EMBL" id="BARV01023513">
    <property type="protein sequence ID" value="GAI37605.1"/>
    <property type="molecule type" value="Genomic_DNA"/>
</dbReference>
<reference evidence="3" key="1">
    <citation type="journal article" date="2014" name="Front. Microbiol.">
        <title>High frequency of phylogenetically diverse reductive dehalogenase-homologous genes in deep subseafloor sedimentary metagenomes.</title>
        <authorList>
            <person name="Kawai M."/>
            <person name="Futagami T."/>
            <person name="Toyoda A."/>
            <person name="Takaki Y."/>
            <person name="Nishi S."/>
            <person name="Hori S."/>
            <person name="Arai W."/>
            <person name="Tsubouchi T."/>
            <person name="Morono Y."/>
            <person name="Uchiyama I."/>
            <person name="Ito T."/>
            <person name="Fujiyama A."/>
            <person name="Inagaki F."/>
            <person name="Takami H."/>
        </authorList>
    </citation>
    <scope>NUCLEOTIDE SEQUENCE</scope>
    <source>
        <strain evidence="3">Expedition CK06-06</strain>
    </source>
</reference>
<evidence type="ECO:0008006" key="4">
    <source>
        <dbReference type="Google" id="ProtNLM"/>
    </source>
</evidence>
<dbReference type="GO" id="GO:0008237">
    <property type="term" value="F:metallopeptidase activity"/>
    <property type="evidence" value="ECO:0007669"/>
    <property type="project" value="InterPro"/>
</dbReference>
<dbReference type="InterPro" id="IPR035068">
    <property type="entry name" value="TldD/PmbA_N"/>
</dbReference>
<protein>
    <recommendedName>
        <fullName evidence="4">TldD/PmbA family protein</fullName>
    </recommendedName>
</protein>
<dbReference type="GO" id="GO:0006508">
    <property type="term" value="P:proteolysis"/>
    <property type="evidence" value="ECO:0007669"/>
    <property type="project" value="InterPro"/>
</dbReference>
<name>X1PF02_9ZZZZ</name>
<dbReference type="PANTHER" id="PTHR43421:SF1">
    <property type="entry name" value="METALLOPROTEASE PMBA"/>
    <property type="match status" value="1"/>
</dbReference>
<dbReference type="AlphaFoldDB" id="X1PF02"/>
<dbReference type="PANTHER" id="PTHR43421">
    <property type="entry name" value="METALLOPROTEASE PMBA"/>
    <property type="match status" value="1"/>
</dbReference>
<evidence type="ECO:0000259" key="2">
    <source>
        <dbReference type="Pfam" id="PF19290"/>
    </source>
</evidence>
<dbReference type="SUPFAM" id="SSF111283">
    <property type="entry name" value="Putative modulator of DNA gyrase, PmbA/TldD"/>
    <property type="match status" value="1"/>
</dbReference>
<dbReference type="GO" id="GO:0005829">
    <property type="term" value="C:cytosol"/>
    <property type="evidence" value="ECO:0007669"/>
    <property type="project" value="TreeGrafter"/>
</dbReference>
<dbReference type="InterPro" id="IPR045569">
    <property type="entry name" value="Metalloprtase-TldD/E_C"/>
</dbReference>
<evidence type="ECO:0000259" key="1">
    <source>
        <dbReference type="Pfam" id="PF19289"/>
    </source>
</evidence>
<dbReference type="InterPro" id="IPR036059">
    <property type="entry name" value="TldD/PmbA_sf"/>
</dbReference>
<organism evidence="3">
    <name type="scientific">marine sediment metagenome</name>
    <dbReference type="NCBI Taxonomy" id="412755"/>
    <lineage>
        <taxon>unclassified sequences</taxon>
        <taxon>metagenomes</taxon>
        <taxon>ecological metagenomes</taxon>
    </lineage>
</organism>
<dbReference type="Gene3D" id="3.30.2290.10">
    <property type="entry name" value="PmbA/TldD superfamily"/>
    <property type="match status" value="1"/>
</dbReference>
<comment type="caution">
    <text evidence="3">The sequence shown here is derived from an EMBL/GenBank/DDBJ whole genome shotgun (WGS) entry which is preliminary data.</text>
</comment>
<dbReference type="InterPro" id="IPR047657">
    <property type="entry name" value="PmbA"/>
</dbReference>
<dbReference type="Pfam" id="PF19290">
    <property type="entry name" value="PmbA_TldD_2nd"/>
    <property type="match status" value="1"/>
</dbReference>